<sequence length="1156" mass="126972">MPHSTSDTTSEEQKGDARTPFLSPKDHPGWTPTYLRARTLIGFVIVYLLLLIGVIVLAVVDAKRNGITTARSSEHYLWTYGPTAILAVVAALWGQVELRTKQAMPWAVLQRRPTAASKTLLLDYVTPSLLESLYGAMRSAHWPVAIAITSSLLLKLLTVASTGLLILQKTPVVRYDCPLSAVDDFANHLNTTVTGSAPVLAVQAIQNNTIGYPGGTTRDAAFQTSAPPLSLRNVDGVLVEFVAKTFTAGLQCETAKIINKGSSCSDRRCRDYNTTIDIISPTCSIENYGLTMKCSIGREATSCGVNTTWGIGCTNHMEGHDKNRLVFMDGEMKQNEINSLTSQNITEIVTDNTTIVLCEPKYNISMSLIRMDGQGNIIKSAPHDSSPDAQTTLFPAWNLVDSLRTSTQAAGAAFGFDYYYNFGVTNPWYLFTKFWQTWVQNAYPSSNLRDANTIQSKASEWFGMVSAQMVKQNAMVPAGDHLGTCYTSEDRLRVRGLSLYLMIASLSLLILFTGLLIWTRPRCYASRDPSSIGGLALVLSQSSIFLSQLRGYGHASLKTIKERLKELEVESIFTMGHKGWRFAFEATNRTQLPGETPDSRPQPAHSWWHPVSLHLIFKICVIATLLILIAVLEVMYSVSQKHRGIAQVETTSYVRFAWAYVPAIVMLIAQTLVGMIVFSSFLIYPYFVLRKKPISTWDDTLRDYLSHVAIEAVYNSAMKAHWPILLLAISTLITPLLTIVVSGLYTPLESPFEISTTLSMAHQFNSSFSSNELSQPDHRTIATNVGLLLSQNFTSPVWTYGELAFPTTALPSLNISTPGDITRSNITAIIPALRAYLNCRIVTGYPKNYSDSFGTGGPGCGNTWPHPGPNPFGFFSLGNRSEYCGAYGLSDTNWTAFTCSSVINQLDVAITLDASSNGTILEAHPDEKTVKTFSNGTIAATGSAWPSIIIPSLFGTSNFVEAVAGFYDPVFQAVIYEAGTTDDLSKFPMDNYMDDEGFMRIVSHLQSIHRTIAAQCAFTIQIPLTPARTINATIHVPGVFRLQQSVISTRILDGLLASIALCLALTLGLMNTRKVLPKNPVSIAAGASLIAENTEWLAQELPPDAQWSRDEHPRKMQPWGALLFNLGWEDGKESRNGEGKSFGLHMRKGFDGEDLK</sequence>
<dbReference type="Proteomes" id="UP000244855">
    <property type="component" value="Unassembled WGS sequence"/>
</dbReference>
<name>A0A2V1DAJ2_9PLEO</name>
<feature type="transmembrane region" description="Helical" evidence="2">
    <location>
        <begin position="615"/>
        <end position="638"/>
    </location>
</feature>
<feature type="transmembrane region" description="Helical" evidence="2">
    <location>
        <begin position="142"/>
        <end position="167"/>
    </location>
</feature>
<dbReference type="OrthoDB" id="3912677at2759"/>
<dbReference type="InterPro" id="IPR021840">
    <property type="entry name" value="DUF3433"/>
</dbReference>
<organism evidence="3 4">
    <name type="scientific">Periconia macrospinosa</name>
    <dbReference type="NCBI Taxonomy" id="97972"/>
    <lineage>
        <taxon>Eukaryota</taxon>
        <taxon>Fungi</taxon>
        <taxon>Dikarya</taxon>
        <taxon>Ascomycota</taxon>
        <taxon>Pezizomycotina</taxon>
        <taxon>Dothideomycetes</taxon>
        <taxon>Pleosporomycetidae</taxon>
        <taxon>Pleosporales</taxon>
        <taxon>Massarineae</taxon>
        <taxon>Periconiaceae</taxon>
        <taxon>Periconia</taxon>
    </lineage>
</organism>
<dbReference type="EMBL" id="KZ805506">
    <property type="protein sequence ID" value="PVH95147.1"/>
    <property type="molecule type" value="Genomic_DNA"/>
</dbReference>
<keyword evidence="2" id="KW-0812">Transmembrane</keyword>
<dbReference type="STRING" id="97972.A0A2V1DAJ2"/>
<feature type="region of interest" description="Disordered" evidence="1">
    <location>
        <begin position="1"/>
        <end position="25"/>
    </location>
</feature>
<evidence type="ECO:0000256" key="1">
    <source>
        <dbReference type="SAM" id="MobiDB-lite"/>
    </source>
</evidence>
<dbReference type="PANTHER" id="PTHR37544">
    <property type="entry name" value="SPRAY-RELATED"/>
    <property type="match status" value="1"/>
</dbReference>
<reference evidence="3 4" key="1">
    <citation type="journal article" date="2018" name="Sci. Rep.">
        <title>Comparative genomics provides insights into the lifestyle and reveals functional heterogeneity of dark septate endophytic fungi.</title>
        <authorList>
            <person name="Knapp D.G."/>
            <person name="Nemeth J.B."/>
            <person name="Barry K."/>
            <person name="Hainaut M."/>
            <person name="Henrissat B."/>
            <person name="Johnson J."/>
            <person name="Kuo A."/>
            <person name="Lim J.H.P."/>
            <person name="Lipzen A."/>
            <person name="Nolan M."/>
            <person name="Ohm R.A."/>
            <person name="Tamas L."/>
            <person name="Grigoriev I.V."/>
            <person name="Spatafora J.W."/>
            <person name="Nagy L.G."/>
            <person name="Kovacs G.M."/>
        </authorList>
    </citation>
    <scope>NUCLEOTIDE SEQUENCE [LARGE SCALE GENOMIC DNA]</scope>
    <source>
        <strain evidence="3 4">DSE2036</strain>
    </source>
</reference>
<feature type="transmembrane region" description="Helical" evidence="2">
    <location>
        <begin position="76"/>
        <end position="96"/>
    </location>
</feature>
<feature type="transmembrane region" description="Helical" evidence="2">
    <location>
        <begin position="497"/>
        <end position="518"/>
    </location>
</feature>
<accession>A0A2V1DAJ2</accession>
<evidence type="ECO:0000313" key="4">
    <source>
        <dbReference type="Proteomes" id="UP000244855"/>
    </source>
</evidence>
<gene>
    <name evidence="3" type="ORF">DM02DRAFT_691295</name>
</gene>
<protein>
    <submittedName>
        <fullName evidence="3">Uncharacterized protein</fullName>
    </submittedName>
</protein>
<feature type="transmembrane region" description="Helical" evidence="2">
    <location>
        <begin position="724"/>
        <end position="745"/>
    </location>
</feature>
<evidence type="ECO:0000313" key="3">
    <source>
        <dbReference type="EMBL" id="PVH95147.1"/>
    </source>
</evidence>
<dbReference type="Pfam" id="PF11915">
    <property type="entry name" value="DUF3433"/>
    <property type="match status" value="2"/>
</dbReference>
<dbReference type="AlphaFoldDB" id="A0A2V1DAJ2"/>
<keyword evidence="4" id="KW-1185">Reference proteome</keyword>
<feature type="transmembrane region" description="Helical" evidence="2">
    <location>
        <begin position="658"/>
        <end position="684"/>
    </location>
</feature>
<feature type="region of interest" description="Disordered" evidence="1">
    <location>
        <begin position="1134"/>
        <end position="1156"/>
    </location>
</feature>
<evidence type="ECO:0000256" key="2">
    <source>
        <dbReference type="SAM" id="Phobius"/>
    </source>
</evidence>
<feature type="transmembrane region" description="Helical" evidence="2">
    <location>
        <begin position="40"/>
        <end position="60"/>
    </location>
</feature>
<proteinExistence type="predicted"/>
<keyword evidence="2" id="KW-1133">Transmembrane helix</keyword>
<keyword evidence="2" id="KW-0472">Membrane</keyword>
<dbReference type="PANTHER" id="PTHR37544:SF3">
    <property type="entry name" value="SPRAY"/>
    <property type="match status" value="1"/>
</dbReference>